<dbReference type="InterPro" id="IPR036420">
    <property type="entry name" value="BRCT_dom_sf"/>
</dbReference>
<dbReference type="PROSITE" id="PS50172">
    <property type="entry name" value="BRCT"/>
    <property type="match status" value="4"/>
</dbReference>
<evidence type="ECO:0000256" key="2">
    <source>
        <dbReference type="SAM" id="MobiDB-lite"/>
    </source>
</evidence>
<dbReference type="PANTHER" id="PTHR13561">
    <property type="entry name" value="DNA REPLICATION REGULATOR DPB11-RELATED"/>
    <property type="match status" value="1"/>
</dbReference>
<organism evidence="4 5">
    <name type="scientific">Marasmius crinis-equi</name>
    <dbReference type="NCBI Taxonomy" id="585013"/>
    <lineage>
        <taxon>Eukaryota</taxon>
        <taxon>Fungi</taxon>
        <taxon>Dikarya</taxon>
        <taxon>Basidiomycota</taxon>
        <taxon>Agaricomycotina</taxon>
        <taxon>Agaricomycetes</taxon>
        <taxon>Agaricomycetidae</taxon>
        <taxon>Agaricales</taxon>
        <taxon>Marasmiineae</taxon>
        <taxon>Marasmiaceae</taxon>
        <taxon>Marasmius</taxon>
    </lineage>
</organism>
<dbReference type="InterPro" id="IPR059215">
    <property type="entry name" value="BRCT2_TopBP1-like"/>
</dbReference>
<reference evidence="4 5" key="1">
    <citation type="submission" date="2024-02" db="EMBL/GenBank/DDBJ databases">
        <title>A draft genome for the cacao thread blight pathogen Marasmius crinis-equi.</title>
        <authorList>
            <person name="Cohen S.P."/>
            <person name="Baruah I.K."/>
            <person name="Amoako-Attah I."/>
            <person name="Bukari Y."/>
            <person name="Meinhardt L.W."/>
            <person name="Bailey B.A."/>
        </authorList>
    </citation>
    <scope>NUCLEOTIDE SEQUENCE [LARGE SCALE GENOMIC DNA]</scope>
    <source>
        <strain evidence="4 5">GH-76</strain>
    </source>
</reference>
<feature type="region of interest" description="Disordered" evidence="2">
    <location>
        <begin position="1026"/>
        <end position="1051"/>
    </location>
</feature>
<feature type="domain" description="BRCT" evidence="3">
    <location>
        <begin position="450"/>
        <end position="546"/>
    </location>
</feature>
<keyword evidence="5" id="KW-1185">Reference proteome</keyword>
<dbReference type="Gene3D" id="3.40.50.10190">
    <property type="entry name" value="BRCT domain"/>
    <property type="match status" value="4"/>
</dbReference>
<feature type="compositionally biased region" description="Basic residues" evidence="2">
    <location>
        <begin position="944"/>
        <end position="953"/>
    </location>
</feature>
<name>A0ABR3FUA0_9AGAR</name>
<dbReference type="SUPFAM" id="SSF52113">
    <property type="entry name" value="BRCT domain"/>
    <property type="match status" value="3"/>
</dbReference>
<feature type="domain" description="BRCT" evidence="3">
    <location>
        <begin position="50"/>
        <end position="121"/>
    </location>
</feature>
<gene>
    <name evidence="4" type="primary">DPB11</name>
    <name evidence="4" type="ORF">V5O48_003199</name>
</gene>
<evidence type="ECO:0000313" key="5">
    <source>
        <dbReference type="Proteomes" id="UP001465976"/>
    </source>
</evidence>
<sequence length="1051" mass="115629">MRRRGNKSTKVPNVKLRPAQPTLRTRDSHTQDIWAQDSQLPSDDTGIIDTCPRPFSGIVLCATGVLDKPGLFRQAVELGGTTSNAFTDRVTHLVAKDHGGAKYLCALERKIPILSPEWVTENYKIWLKGDDVDIEESLATYRLPIFSNVILCLSGVDDIKRRTQINKYVTKYGGTFVKNLERPVRVTHLLCSGEQETDKMHYAEKFNRKGEADIKLVWEEWFWDSLEFGGRFDEDKYQVRQPRPERRQRPVEPEPPTPTIPSSEVLDNAESMPRQRPNPNPTDDDEEPAAMKRVPAVQLQLWASLLKPRGFEVDAEQGRLVRSPTKSQARAKRREEEEEEEEDSVRVAGASKSFLGSAGFRRNNSFAPLANKSIRRILSTRKASPLPEADYDGQGVFQDMQMDVDTPGAGPSTPSSSPPPDAVKADKKSDNLPPVAQAAKVDPKPAQESPTPPIFSGRKFLLLGEADSAGVRDAIHQRGGSFLDGPEACNPQHENLVDFVVVRLASGSNLLPSSASPSFRRRFRTECWLEQCIFEDHVCEPDQHVSFTPIGIPCPIEGANSVYISFSGLDESERYFMTRLVKALGLNLLPTFSKRATHLLCPPAEGLKYEKAKEWGVPVVNMAWVETLKATGRVPGVGGYLVPGQDITTIKTGKAKVVLEETKKDVKGKGKAVVEDPRMADITNGQSQSQTQDDSQPLFEFKPQVTSTQKQPLVDDVPPIPSLSNLQLSSPAGSFGKPNGLLCNPIAELPPPQQQLEEYTSPAVTQPPADTQTPDLSSIPPPRDKGKGKERVLVGSRSEPAMNSSPAMAHPLAKRSATEANISGKDELDIDLNSVPSSRTPSPVKMSSAARDRGVKRKSSNGNMKGRGRGGFSRKKSGSMSPSKGGHHERPMEIDEERAKALQESVTNLLNGNGGGVLLGKRRSEEGERGGEGNGGASVERMGKRPRPIRKTRAQPQQPQAAEPYPHGREDELNLEFGGGVEVEEQVEFAEDSLRVTYEDPGQENEKRKLMQLFEKEDGDSDFEIVSVSKVPEKPASASTGTRRKGRKTRS</sequence>
<feature type="compositionally biased region" description="Low complexity" evidence="2">
    <location>
        <begin position="954"/>
        <end position="965"/>
    </location>
</feature>
<comment type="caution">
    <text evidence="4">The sequence shown here is derived from an EMBL/GenBank/DDBJ whole genome shotgun (WGS) entry which is preliminary data.</text>
</comment>
<feature type="compositionally biased region" description="Basic and acidic residues" evidence="2">
    <location>
        <begin position="886"/>
        <end position="901"/>
    </location>
</feature>
<feature type="region of interest" description="Disordered" evidence="2">
    <location>
        <begin position="435"/>
        <end position="454"/>
    </location>
</feature>
<feature type="compositionally biased region" description="Low complexity" evidence="2">
    <location>
        <begin position="686"/>
        <end position="696"/>
    </location>
</feature>
<feature type="compositionally biased region" description="Basic residues" evidence="2">
    <location>
        <begin position="866"/>
        <end position="877"/>
    </location>
</feature>
<protein>
    <submittedName>
        <fullName evidence="4">Protein kinase activating protein dpb11</fullName>
    </submittedName>
</protein>
<feature type="compositionally biased region" description="Basic residues" evidence="2">
    <location>
        <begin position="1042"/>
        <end position="1051"/>
    </location>
</feature>
<keyword evidence="4" id="KW-0418">Kinase</keyword>
<dbReference type="PANTHER" id="PTHR13561:SF20">
    <property type="entry name" value="DNA TOPOISOMERASE 2-BINDING PROTEIN 1"/>
    <property type="match status" value="1"/>
</dbReference>
<keyword evidence="4" id="KW-0808">Transferase</keyword>
<dbReference type="SMART" id="SM00292">
    <property type="entry name" value="BRCT"/>
    <property type="match status" value="3"/>
</dbReference>
<accession>A0ABR3FUA0</accession>
<feature type="domain" description="BRCT" evidence="3">
    <location>
        <begin position="141"/>
        <end position="239"/>
    </location>
</feature>
<feature type="region of interest" description="Disordered" evidence="2">
    <location>
        <begin position="758"/>
        <end position="973"/>
    </location>
</feature>
<feature type="region of interest" description="Disordered" evidence="2">
    <location>
        <begin position="237"/>
        <end position="288"/>
    </location>
</feature>
<feature type="compositionally biased region" description="Basic and acidic residues" evidence="2">
    <location>
        <begin position="782"/>
        <end position="792"/>
    </location>
</feature>
<evidence type="ECO:0000259" key="3">
    <source>
        <dbReference type="PROSITE" id="PS50172"/>
    </source>
</evidence>
<dbReference type="Pfam" id="PF12738">
    <property type="entry name" value="PTCB-BRCT"/>
    <property type="match status" value="2"/>
</dbReference>
<feature type="compositionally biased region" description="Polar residues" evidence="2">
    <location>
        <begin position="722"/>
        <end position="731"/>
    </location>
</feature>
<feature type="compositionally biased region" description="Polar residues" evidence="2">
    <location>
        <begin position="758"/>
        <end position="776"/>
    </location>
</feature>
<feature type="region of interest" description="Disordered" evidence="2">
    <location>
        <begin position="1"/>
        <end position="31"/>
    </location>
</feature>
<dbReference type="Pfam" id="PF00533">
    <property type="entry name" value="BRCT"/>
    <property type="match status" value="1"/>
</dbReference>
<feature type="region of interest" description="Disordered" evidence="2">
    <location>
        <begin position="317"/>
        <end position="347"/>
    </location>
</feature>
<feature type="region of interest" description="Disordered" evidence="2">
    <location>
        <begin position="669"/>
        <end position="731"/>
    </location>
</feature>
<evidence type="ECO:0000313" key="4">
    <source>
        <dbReference type="EMBL" id="KAL0578787.1"/>
    </source>
</evidence>
<dbReference type="GO" id="GO:0016301">
    <property type="term" value="F:kinase activity"/>
    <property type="evidence" value="ECO:0007669"/>
    <property type="project" value="UniProtKB-KW"/>
</dbReference>
<dbReference type="CDD" id="cd17731">
    <property type="entry name" value="BRCT_TopBP1_rpt2_like"/>
    <property type="match status" value="1"/>
</dbReference>
<evidence type="ECO:0000256" key="1">
    <source>
        <dbReference type="ARBA" id="ARBA00022737"/>
    </source>
</evidence>
<keyword evidence="1" id="KW-0677">Repeat</keyword>
<feature type="compositionally biased region" description="Basic and acidic residues" evidence="2">
    <location>
        <begin position="237"/>
        <end position="252"/>
    </location>
</feature>
<feature type="compositionally biased region" description="Basic and acidic residues" evidence="2">
    <location>
        <begin position="922"/>
        <end position="931"/>
    </location>
</feature>
<dbReference type="Proteomes" id="UP001465976">
    <property type="component" value="Unassembled WGS sequence"/>
</dbReference>
<feature type="compositionally biased region" description="Low complexity" evidence="2">
    <location>
        <begin position="405"/>
        <end position="415"/>
    </location>
</feature>
<dbReference type="InterPro" id="IPR001357">
    <property type="entry name" value="BRCT_dom"/>
</dbReference>
<feature type="compositionally biased region" description="Basic and acidic residues" evidence="2">
    <location>
        <begin position="669"/>
        <end position="679"/>
    </location>
</feature>
<dbReference type="EMBL" id="JBAHYK010000084">
    <property type="protein sequence ID" value="KAL0578787.1"/>
    <property type="molecule type" value="Genomic_DNA"/>
</dbReference>
<feature type="region of interest" description="Disordered" evidence="2">
    <location>
        <begin position="401"/>
        <end position="430"/>
    </location>
</feature>
<proteinExistence type="predicted"/>
<feature type="domain" description="BRCT" evidence="3">
    <location>
        <begin position="566"/>
        <end position="642"/>
    </location>
</feature>